<dbReference type="HOGENOM" id="CLU_1536931_0_0_9"/>
<gene>
    <name evidence="1" type="ORF">HMPREF0078_0278</name>
</gene>
<reference evidence="1 2" key="1">
    <citation type="submission" date="2009-08" db="EMBL/GenBank/DDBJ databases">
        <authorList>
            <person name="Muzny D."/>
            <person name="Qin X."/>
            <person name="Deng J."/>
            <person name="Jiang H."/>
            <person name="Liu Y."/>
            <person name="Qu J."/>
            <person name="Song X.-Z."/>
            <person name="Zhang L."/>
            <person name="Thornton R."/>
            <person name="Coyle M."/>
            <person name="Francisco L."/>
            <person name="Jackson L."/>
            <person name="Javaid M."/>
            <person name="Korchina V."/>
            <person name="Kovar C."/>
            <person name="Mata R."/>
            <person name="Mathew T."/>
            <person name="Ngo R."/>
            <person name="Nguyen L."/>
            <person name="Nguyen N."/>
            <person name="Okwuonu G."/>
            <person name="Ongeri F."/>
            <person name="Pham C."/>
            <person name="Simmons D."/>
            <person name="Wilczek-Boney K."/>
            <person name="Hale W."/>
            <person name="Jakkamsetti A."/>
            <person name="Pham P."/>
            <person name="Ruth R."/>
            <person name="San Lucas F."/>
            <person name="Warren J."/>
            <person name="Zhang J."/>
            <person name="Zhao Z."/>
            <person name="Zhou C."/>
            <person name="Zhu D."/>
            <person name="Lee S."/>
            <person name="Bess C."/>
            <person name="Blankenburg K."/>
            <person name="Forbes L."/>
            <person name="Fu Q."/>
            <person name="Gubbala S."/>
            <person name="Hirani K."/>
            <person name="Jayaseelan J.C."/>
            <person name="Lara F."/>
            <person name="Munidasa M."/>
            <person name="Palculict T."/>
            <person name="Patil S."/>
            <person name="Pu L.-L."/>
            <person name="Saada N."/>
            <person name="Tang L."/>
            <person name="Weissenberger G."/>
            <person name="Zhu Y."/>
            <person name="Hemphill L."/>
            <person name="Shang Y."/>
            <person name="Youmans B."/>
            <person name="Ayvaz T."/>
            <person name="Ross M."/>
            <person name="Santibanez J."/>
            <person name="Aqrawi P."/>
            <person name="Gross S."/>
            <person name="Joshi V."/>
            <person name="Fowler G."/>
            <person name="Nazareth L."/>
            <person name="Reid J."/>
            <person name="Worley K."/>
            <person name="Petrosino J."/>
            <person name="Highlander S."/>
            <person name="Gibbs R."/>
            <person name="Gibbs R."/>
        </authorList>
    </citation>
    <scope>NUCLEOTIDE SEQUENCE [LARGE SCALE GENOMIC DNA]</scope>
    <source>
        <strain evidence="1 2">ATCC 51170</strain>
    </source>
</reference>
<dbReference type="SUPFAM" id="SSF52309">
    <property type="entry name" value="N-(deoxy)ribosyltransferase-like"/>
    <property type="match status" value="1"/>
</dbReference>
<evidence type="ECO:0008006" key="3">
    <source>
        <dbReference type="Google" id="ProtNLM"/>
    </source>
</evidence>
<name>C7HSM7_9FIRM</name>
<evidence type="ECO:0000313" key="1">
    <source>
        <dbReference type="EMBL" id="EEU13143.1"/>
    </source>
</evidence>
<dbReference type="Pfam" id="PF05014">
    <property type="entry name" value="Nuc_deoxyrib_tr"/>
    <property type="match status" value="1"/>
</dbReference>
<dbReference type="Proteomes" id="UP000003821">
    <property type="component" value="Unassembled WGS sequence"/>
</dbReference>
<protein>
    <recommendedName>
        <fullName evidence="3">Nucleoside 2-deoxyribosyltransferase</fullName>
    </recommendedName>
</protein>
<organism evidence="1 2">
    <name type="scientific">Anaerococcus vaginalis ATCC 51170</name>
    <dbReference type="NCBI Taxonomy" id="655811"/>
    <lineage>
        <taxon>Bacteria</taxon>
        <taxon>Bacillati</taxon>
        <taxon>Bacillota</taxon>
        <taxon>Tissierellia</taxon>
        <taxon>Tissierellales</taxon>
        <taxon>Peptoniphilaceae</taxon>
        <taxon>Anaerococcus</taxon>
    </lineage>
</organism>
<keyword evidence="2" id="KW-1185">Reference proteome</keyword>
<dbReference type="Gene3D" id="3.40.50.450">
    <property type="match status" value="1"/>
</dbReference>
<proteinExistence type="predicted"/>
<dbReference type="InterPro" id="IPR007710">
    <property type="entry name" value="Nucleoside_deoxyribTrfase"/>
</dbReference>
<accession>C7HSM7</accession>
<dbReference type="AlphaFoldDB" id="C7HSM7"/>
<comment type="caution">
    <text evidence="1">The sequence shown here is derived from an EMBL/GenBank/DDBJ whole genome shotgun (WGS) entry which is preliminary data.</text>
</comment>
<evidence type="ECO:0000313" key="2">
    <source>
        <dbReference type="Proteomes" id="UP000003821"/>
    </source>
</evidence>
<sequence length="174" mass="20167">MKGGNMKIYLGCDLFTEGQRWQALEIQKDLENEFSDIEIYNPAQNLEINDKDAGFTSNYDILLADYERLKNADILVGLMDTQDLGLAAEMGIAFEKGLQIFQLYTDIRLGGNDKEDKFPPMKKDIFQNDFLYINKLVTGLSYVDKNGNKFKKPRIYKKKEELIEDLILYIKENK</sequence>
<dbReference type="eggNOG" id="COG3613">
    <property type="taxonomic scope" value="Bacteria"/>
</dbReference>
<dbReference type="EMBL" id="ACXU01000005">
    <property type="protein sequence ID" value="EEU13143.1"/>
    <property type="molecule type" value="Genomic_DNA"/>
</dbReference>